<evidence type="ECO:0000313" key="5">
    <source>
        <dbReference type="EMBL" id="KAL1612758.1"/>
    </source>
</evidence>
<evidence type="ECO:0000256" key="1">
    <source>
        <dbReference type="ARBA" id="ARBA00022448"/>
    </source>
</evidence>
<proteinExistence type="predicted"/>
<evidence type="ECO:0000259" key="4">
    <source>
        <dbReference type="Pfam" id="PF14510"/>
    </source>
</evidence>
<organism evidence="5 6">
    <name type="scientific">Paraconiothyrium brasiliense</name>
    <dbReference type="NCBI Taxonomy" id="300254"/>
    <lineage>
        <taxon>Eukaryota</taxon>
        <taxon>Fungi</taxon>
        <taxon>Dikarya</taxon>
        <taxon>Ascomycota</taxon>
        <taxon>Pezizomycotina</taxon>
        <taxon>Dothideomycetes</taxon>
        <taxon>Pleosporomycetidae</taxon>
        <taxon>Pleosporales</taxon>
        <taxon>Massarineae</taxon>
        <taxon>Didymosphaeriaceae</taxon>
        <taxon>Paraconiothyrium</taxon>
    </lineage>
</organism>
<name>A0ABR3S7U1_9PLEO</name>
<dbReference type="InterPro" id="IPR027417">
    <property type="entry name" value="P-loop_NTPase"/>
</dbReference>
<dbReference type="Pfam" id="PF00005">
    <property type="entry name" value="ABC_tran"/>
    <property type="match status" value="1"/>
</dbReference>
<dbReference type="PANTHER" id="PTHR19241">
    <property type="entry name" value="ATP-BINDING CASSETTE TRANSPORTER"/>
    <property type="match status" value="1"/>
</dbReference>
<keyword evidence="1" id="KW-0813">Transport</keyword>
<dbReference type="Proteomes" id="UP001521785">
    <property type="component" value="Unassembled WGS sequence"/>
</dbReference>
<dbReference type="InterPro" id="IPR003439">
    <property type="entry name" value="ABC_transporter-like_ATP-bd"/>
</dbReference>
<feature type="domain" description="ABC transporter" evidence="3">
    <location>
        <begin position="169"/>
        <end position="245"/>
    </location>
</feature>
<feature type="compositionally biased region" description="Polar residues" evidence="2">
    <location>
        <begin position="37"/>
        <end position="47"/>
    </location>
</feature>
<evidence type="ECO:0000259" key="3">
    <source>
        <dbReference type="Pfam" id="PF00005"/>
    </source>
</evidence>
<feature type="region of interest" description="Disordered" evidence="2">
    <location>
        <begin position="37"/>
        <end position="60"/>
    </location>
</feature>
<accession>A0ABR3S7U1</accession>
<comment type="caution">
    <text evidence="5">The sequence shown here is derived from an EMBL/GenBank/DDBJ whole genome shotgun (WGS) entry which is preliminary data.</text>
</comment>
<keyword evidence="6" id="KW-1185">Reference proteome</keyword>
<dbReference type="InterPro" id="IPR029481">
    <property type="entry name" value="ABC_trans_N"/>
</dbReference>
<gene>
    <name evidence="5" type="primary">CDR1_3</name>
    <name evidence="5" type="ORF">SLS60_000987</name>
</gene>
<evidence type="ECO:0000256" key="2">
    <source>
        <dbReference type="SAM" id="MobiDB-lite"/>
    </source>
</evidence>
<reference evidence="5 6" key="1">
    <citation type="submission" date="2024-02" db="EMBL/GenBank/DDBJ databases">
        <title>De novo assembly and annotation of 12 fungi associated with fruit tree decline syndrome in Ontario, Canada.</title>
        <authorList>
            <person name="Sulman M."/>
            <person name="Ellouze W."/>
            <person name="Ilyukhin E."/>
        </authorList>
    </citation>
    <scope>NUCLEOTIDE SEQUENCE [LARGE SCALE GENOMIC DNA]</scope>
    <source>
        <strain evidence="5 6">M42-189</strain>
    </source>
</reference>
<dbReference type="SUPFAM" id="SSF52540">
    <property type="entry name" value="P-loop containing nucleoside triphosphate hydrolases"/>
    <property type="match status" value="1"/>
</dbReference>
<dbReference type="EMBL" id="JAKJXO020000001">
    <property type="protein sequence ID" value="KAL1612758.1"/>
    <property type="molecule type" value="Genomic_DNA"/>
</dbReference>
<protein>
    <submittedName>
        <fullName evidence="5">Multidrug resistance protein</fullName>
    </submittedName>
</protein>
<dbReference type="Pfam" id="PF14510">
    <property type="entry name" value="ABC_trans_N"/>
    <property type="match status" value="1"/>
</dbReference>
<sequence>MICFPPFVVASSVTRCFAMSAGLGVHEEVGEREGAAQSCNDSGLSSNVDERSAQDAEQQDEDAVLSLARKFTAQSHQSHHGSPFQASEGSSLDPNSPTFNARSWAKAFYNVRYSSDVPARVAGVAFKNLNVSGIGSPTDFQSSVANAVLKLPAIFGRGAQKIDILRGLDGLVLPGEQCCVLGPPGSGCSTLLKSISGETHGFKVSPDSQLNYQGIAPVEMHKQFRGEAIYTAEVDRHYPQLTVGDTLYFAA</sequence>
<feature type="domain" description="Pleiotropic ABC efflux transporter N-terminal" evidence="4">
    <location>
        <begin position="67"/>
        <end position="147"/>
    </location>
</feature>
<evidence type="ECO:0000313" key="6">
    <source>
        <dbReference type="Proteomes" id="UP001521785"/>
    </source>
</evidence>
<dbReference type="Gene3D" id="3.40.50.300">
    <property type="entry name" value="P-loop containing nucleotide triphosphate hydrolases"/>
    <property type="match status" value="1"/>
</dbReference>